<dbReference type="RefSeq" id="WP_205262023.1">
    <property type="nucleotide sequence ID" value="NZ_JAERWK010000023.1"/>
</dbReference>
<evidence type="ECO:0000313" key="5">
    <source>
        <dbReference type="EMBL" id="MBM9469061.1"/>
    </source>
</evidence>
<accession>A0A939C0R7</accession>
<dbReference type="GO" id="GO:0006950">
    <property type="term" value="P:response to stress"/>
    <property type="evidence" value="ECO:0007669"/>
    <property type="project" value="TreeGrafter"/>
</dbReference>
<dbReference type="PROSITE" id="PS01117">
    <property type="entry name" value="HTH_MARR_1"/>
    <property type="match status" value="1"/>
</dbReference>
<organism evidence="5 6">
    <name type="scientific">Nakamurella leprariae</name>
    <dbReference type="NCBI Taxonomy" id="2803911"/>
    <lineage>
        <taxon>Bacteria</taxon>
        <taxon>Bacillati</taxon>
        <taxon>Actinomycetota</taxon>
        <taxon>Actinomycetes</taxon>
        <taxon>Nakamurellales</taxon>
        <taxon>Nakamurellaceae</taxon>
        <taxon>Nakamurella</taxon>
    </lineage>
</organism>
<keyword evidence="3" id="KW-0804">Transcription</keyword>
<sequence length="149" mass="16036">MSWEQHEAWATGRLLSTAARLVENTWNARLRDDGVTHAGVVVLATLMAGPADQRVLARAQHVTEQTMGRTLAHLEQTGHITRDADPADRRRRVAQLTDRGRGLVASLSDRGERLTDDILRTAGQDSAALRAGLIALISALAGPGSDAQD</sequence>
<proteinExistence type="predicted"/>
<dbReference type="InterPro" id="IPR039422">
    <property type="entry name" value="MarR/SlyA-like"/>
</dbReference>
<evidence type="ECO:0000256" key="1">
    <source>
        <dbReference type="ARBA" id="ARBA00023015"/>
    </source>
</evidence>
<evidence type="ECO:0000256" key="3">
    <source>
        <dbReference type="ARBA" id="ARBA00023163"/>
    </source>
</evidence>
<dbReference type="SUPFAM" id="SSF46785">
    <property type="entry name" value="Winged helix' DNA-binding domain"/>
    <property type="match status" value="1"/>
</dbReference>
<keyword evidence="6" id="KW-1185">Reference proteome</keyword>
<keyword evidence="1" id="KW-0805">Transcription regulation</keyword>
<comment type="caution">
    <text evidence="5">The sequence shown here is derived from an EMBL/GenBank/DDBJ whole genome shotgun (WGS) entry which is preliminary data.</text>
</comment>
<name>A0A939C0R7_9ACTN</name>
<keyword evidence="2" id="KW-0238">DNA-binding</keyword>
<dbReference type="GO" id="GO:0003700">
    <property type="term" value="F:DNA-binding transcription factor activity"/>
    <property type="evidence" value="ECO:0007669"/>
    <property type="project" value="InterPro"/>
</dbReference>
<dbReference type="InterPro" id="IPR036388">
    <property type="entry name" value="WH-like_DNA-bd_sf"/>
</dbReference>
<dbReference type="GO" id="GO:0003677">
    <property type="term" value="F:DNA binding"/>
    <property type="evidence" value="ECO:0007669"/>
    <property type="project" value="UniProtKB-KW"/>
</dbReference>
<dbReference type="EMBL" id="JAERWK010000023">
    <property type="protein sequence ID" value="MBM9469061.1"/>
    <property type="molecule type" value="Genomic_DNA"/>
</dbReference>
<evidence type="ECO:0000313" key="6">
    <source>
        <dbReference type="Proteomes" id="UP000663792"/>
    </source>
</evidence>
<protein>
    <submittedName>
        <fullName evidence="5">MarR family transcriptional regulator</fullName>
    </submittedName>
</protein>
<dbReference type="InterPro" id="IPR000835">
    <property type="entry name" value="HTH_MarR-typ"/>
</dbReference>
<dbReference type="AlphaFoldDB" id="A0A939C0R7"/>
<dbReference type="InterPro" id="IPR023187">
    <property type="entry name" value="Tscrpt_reg_MarR-type_CS"/>
</dbReference>
<evidence type="ECO:0000259" key="4">
    <source>
        <dbReference type="PROSITE" id="PS50995"/>
    </source>
</evidence>
<dbReference type="Pfam" id="PF12802">
    <property type="entry name" value="MarR_2"/>
    <property type="match status" value="1"/>
</dbReference>
<dbReference type="InterPro" id="IPR036390">
    <property type="entry name" value="WH_DNA-bd_sf"/>
</dbReference>
<dbReference type="PROSITE" id="PS50995">
    <property type="entry name" value="HTH_MARR_2"/>
    <property type="match status" value="1"/>
</dbReference>
<dbReference type="SMART" id="SM00347">
    <property type="entry name" value="HTH_MARR"/>
    <property type="match status" value="1"/>
</dbReference>
<dbReference type="PANTHER" id="PTHR33164:SF43">
    <property type="entry name" value="HTH-TYPE TRANSCRIPTIONAL REPRESSOR YETL"/>
    <property type="match status" value="1"/>
</dbReference>
<dbReference type="Proteomes" id="UP000663792">
    <property type="component" value="Unassembled WGS sequence"/>
</dbReference>
<evidence type="ECO:0000256" key="2">
    <source>
        <dbReference type="ARBA" id="ARBA00023125"/>
    </source>
</evidence>
<reference evidence="5" key="1">
    <citation type="submission" date="2021-01" db="EMBL/GenBank/DDBJ databases">
        <title>YIM 132084 draft genome.</title>
        <authorList>
            <person name="An D."/>
        </authorList>
    </citation>
    <scope>NUCLEOTIDE SEQUENCE</scope>
    <source>
        <strain evidence="5">YIM 132084</strain>
    </source>
</reference>
<gene>
    <name evidence="5" type="ORF">JL106_17380</name>
</gene>
<feature type="domain" description="HTH marR-type" evidence="4">
    <location>
        <begin position="8"/>
        <end position="142"/>
    </location>
</feature>
<dbReference type="Gene3D" id="1.10.10.10">
    <property type="entry name" value="Winged helix-like DNA-binding domain superfamily/Winged helix DNA-binding domain"/>
    <property type="match status" value="1"/>
</dbReference>
<dbReference type="PANTHER" id="PTHR33164">
    <property type="entry name" value="TRANSCRIPTIONAL REGULATOR, MARR FAMILY"/>
    <property type="match status" value="1"/>
</dbReference>